<keyword evidence="5" id="KW-1185">Reference proteome</keyword>
<proteinExistence type="predicted"/>
<evidence type="ECO:0000256" key="2">
    <source>
        <dbReference type="SAM" id="MobiDB-lite"/>
    </source>
</evidence>
<evidence type="ECO:0000259" key="3">
    <source>
        <dbReference type="Pfam" id="PF01926"/>
    </source>
</evidence>
<feature type="compositionally biased region" description="Polar residues" evidence="2">
    <location>
        <begin position="253"/>
        <end position="276"/>
    </location>
</feature>
<dbReference type="Pfam" id="PF01926">
    <property type="entry name" value="MMR_HSR1"/>
    <property type="match status" value="1"/>
</dbReference>
<dbReference type="Gene3D" id="3.40.50.300">
    <property type="entry name" value="P-loop containing nucleotide triphosphate hydrolases"/>
    <property type="match status" value="1"/>
</dbReference>
<feature type="coiled-coil region" evidence="1">
    <location>
        <begin position="580"/>
        <end position="630"/>
    </location>
</feature>
<organism evidence="4 5">
    <name type="scientific">Panaeolus cyanescens</name>
    <dbReference type="NCBI Taxonomy" id="181874"/>
    <lineage>
        <taxon>Eukaryota</taxon>
        <taxon>Fungi</taxon>
        <taxon>Dikarya</taxon>
        <taxon>Basidiomycota</taxon>
        <taxon>Agaricomycotina</taxon>
        <taxon>Agaricomycetes</taxon>
        <taxon>Agaricomycetidae</taxon>
        <taxon>Agaricales</taxon>
        <taxon>Agaricineae</taxon>
        <taxon>Galeropsidaceae</taxon>
        <taxon>Panaeolus</taxon>
    </lineage>
</organism>
<feature type="compositionally biased region" description="Polar residues" evidence="2">
    <location>
        <begin position="218"/>
        <end position="229"/>
    </location>
</feature>
<reference evidence="4 5" key="1">
    <citation type="journal article" date="2018" name="Evol. Lett.">
        <title>Horizontal gene cluster transfer increased hallucinogenic mushroom diversity.</title>
        <authorList>
            <person name="Reynolds H.T."/>
            <person name="Vijayakumar V."/>
            <person name="Gluck-Thaler E."/>
            <person name="Korotkin H.B."/>
            <person name="Matheny P.B."/>
            <person name="Slot J.C."/>
        </authorList>
    </citation>
    <scope>NUCLEOTIDE SEQUENCE [LARGE SCALE GENOMIC DNA]</scope>
    <source>
        <strain evidence="4 5">2629</strain>
    </source>
</reference>
<feature type="region of interest" description="Disordered" evidence="2">
    <location>
        <begin position="180"/>
        <end position="286"/>
    </location>
</feature>
<comment type="caution">
    <text evidence="4">The sequence shown here is derived from an EMBL/GenBank/DDBJ whole genome shotgun (WGS) entry which is preliminary data.</text>
</comment>
<dbReference type="OrthoDB" id="8954335at2759"/>
<gene>
    <name evidence="4" type="ORF">CVT24_010982</name>
</gene>
<evidence type="ECO:0000313" key="4">
    <source>
        <dbReference type="EMBL" id="PPR07081.1"/>
    </source>
</evidence>
<dbReference type="CDD" id="cd00882">
    <property type="entry name" value="Ras_like_GTPase"/>
    <property type="match status" value="1"/>
</dbReference>
<dbReference type="InParanoid" id="A0A409YVN7"/>
<dbReference type="SUPFAM" id="SSF52540">
    <property type="entry name" value="P-loop containing nucleoside triphosphate hydrolases"/>
    <property type="match status" value="1"/>
</dbReference>
<name>A0A409YVN7_9AGAR</name>
<dbReference type="InterPro" id="IPR006073">
    <property type="entry name" value="GTP-bd"/>
</dbReference>
<dbReference type="Proteomes" id="UP000284842">
    <property type="component" value="Unassembled WGS sequence"/>
</dbReference>
<evidence type="ECO:0000256" key="1">
    <source>
        <dbReference type="SAM" id="Coils"/>
    </source>
</evidence>
<sequence length="653" mass="73136">MDQQRTGGRRSILSWFRQPLAFRARELIFIGDEQLIKKAFHNLVAPYYPTQFPQFLCNIRIHADIHATFAIGFLEETEGIAGFLNALESHKRTWAQRNAKPHFVVLCDIAKDNNDVPRKLVEDLSAYGNSVLWLTGNWNDEVQQIHSPRLPDNAQEVGPFAQLVKDQKNTTVSQLNTQDISLLSVDQGPGEYTDRDNFHNEDEPGPAAVSPHPHEVESTSNPSSTQVLSGSGAAESPTHGVPSEDRTPVVSCSEATTGENLNNSPSKEPMTTVNQGTLSPKSSSVLPSKTAYKIRELKLRNDILKPSLKAGGRYVRWTDDTSLKTALEELVQKKDADLHHTITKKAPALQIGTKASATEVKDSFELSEDDIIIAVMGPTGAGKSTFIKNATGYDLKIGNELESCTSEIHVIRFFVDDSPIYIVDTPGFNDTHRSDVEIFTRISEWLQQRFTNQVYLSGLVYLHRISDNRMSGTTLKNLQIFEQICGKDCFDKITLATTMWDDVEPDIGDHREKQLKHDYFSYMIHRGARLARLGNDTNSARNIILRIADDANTLNPLSLQKELVAFQKNLPETKAGRQVYEKLDEVLQSHQLALQQLSRDLRAETSESVRAVLRKEHEALTRELVDLIADIQYMQGGVPARLLRVFGSLIGRK</sequence>
<protein>
    <recommendedName>
        <fullName evidence="3">G domain-containing protein</fullName>
    </recommendedName>
</protein>
<dbReference type="STRING" id="181874.A0A409YVN7"/>
<evidence type="ECO:0000313" key="5">
    <source>
        <dbReference type="Proteomes" id="UP000284842"/>
    </source>
</evidence>
<accession>A0A409YVN7</accession>
<dbReference type="AlphaFoldDB" id="A0A409YVN7"/>
<dbReference type="EMBL" id="NHTK01000527">
    <property type="protein sequence ID" value="PPR07081.1"/>
    <property type="molecule type" value="Genomic_DNA"/>
</dbReference>
<dbReference type="GO" id="GO:0005525">
    <property type="term" value="F:GTP binding"/>
    <property type="evidence" value="ECO:0007669"/>
    <property type="project" value="InterPro"/>
</dbReference>
<feature type="compositionally biased region" description="Low complexity" evidence="2">
    <location>
        <begin position="277"/>
        <end position="286"/>
    </location>
</feature>
<feature type="domain" description="G" evidence="3">
    <location>
        <begin position="373"/>
        <end position="436"/>
    </location>
</feature>
<keyword evidence="1" id="KW-0175">Coiled coil</keyword>
<feature type="compositionally biased region" description="Basic and acidic residues" evidence="2">
    <location>
        <begin position="192"/>
        <end position="202"/>
    </location>
</feature>
<dbReference type="InterPro" id="IPR027417">
    <property type="entry name" value="P-loop_NTPase"/>
</dbReference>